<dbReference type="GO" id="GO:0005737">
    <property type="term" value="C:cytoplasm"/>
    <property type="evidence" value="ECO:0007669"/>
    <property type="project" value="TreeGrafter"/>
</dbReference>
<comment type="catalytic activity">
    <reaction evidence="6">
        <text>Couples ATP hydrolysis with the unwinding of duplex DNA by translocating in the 3'-5' direction.</text>
        <dbReference type="EC" id="5.6.2.4"/>
    </reaction>
</comment>
<protein>
    <recommendedName>
        <fullName evidence="7">DNA 3'-5' helicase</fullName>
        <ecNumber evidence="7">5.6.2.4</ecNumber>
    </recommendedName>
</protein>
<dbReference type="PANTHER" id="PTHR13710:SF105">
    <property type="entry name" value="ATP-DEPENDENT DNA HELICASE Q1"/>
    <property type="match status" value="1"/>
</dbReference>
<dbReference type="GO" id="GO:0000724">
    <property type="term" value="P:double-strand break repair via homologous recombination"/>
    <property type="evidence" value="ECO:0007669"/>
    <property type="project" value="TreeGrafter"/>
</dbReference>
<organism evidence="9 10">
    <name type="scientific">Puccinia coronata f. sp. avenae</name>
    <dbReference type="NCBI Taxonomy" id="200324"/>
    <lineage>
        <taxon>Eukaryota</taxon>
        <taxon>Fungi</taxon>
        <taxon>Dikarya</taxon>
        <taxon>Basidiomycota</taxon>
        <taxon>Pucciniomycotina</taxon>
        <taxon>Pucciniomycetes</taxon>
        <taxon>Pucciniales</taxon>
        <taxon>Pucciniaceae</taxon>
        <taxon>Puccinia</taxon>
    </lineage>
</organism>
<evidence type="ECO:0000256" key="4">
    <source>
        <dbReference type="ARBA" id="ARBA00023125"/>
    </source>
</evidence>
<name>A0A2N5TV14_9BASI</name>
<dbReference type="GO" id="GO:0003677">
    <property type="term" value="F:DNA binding"/>
    <property type="evidence" value="ECO:0007669"/>
    <property type="project" value="UniProtKB-KW"/>
</dbReference>
<gene>
    <name evidence="9" type="ORF">PCANC_22182</name>
</gene>
<evidence type="ECO:0000256" key="3">
    <source>
        <dbReference type="ARBA" id="ARBA00022840"/>
    </source>
</evidence>
<dbReference type="AlphaFoldDB" id="A0A2N5TV14"/>
<dbReference type="InterPro" id="IPR027417">
    <property type="entry name" value="P-loop_NTPase"/>
</dbReference>
<dbReference type="InterPro" id="IPR014001">
    <property type="entry name" value="Helicase_ATP-bd"/>
</dbReference>
<dbReference type="STRING" id="200324.A0A2N5TV14"/>
<dbReference type="GO" id="GO:0009378">
    <property type="term" value="F:four-way junction helicase activity"/>
    <property type="evidence" value="ECO:0007669"/>
    <property type="project" value="TreeGrafter"/>
</dbReference>
<comment type="caution">
    <text evidence="9">The sequence shown here is derived from an EMBL/GenBank/DDBJ whole genome shotgun (WGS) entry which is preliminary data.</text>
</comment>
<dbReference type="EC" id="5.6.2.4" evidence="7"/>
<evidence type="ECO:0000256" key="7">
    <source>
        <dbReference type="ARBA" id="ARBA00034808"/>
    </source>
</evidence>
<accession>A0A2N5TV14</accession>
<evidence type="ECO:0000313" key="9">
    <source>
        <dbReference type="EMBL" id="PLW29334.1"/>
    </source>
</evidence>
<dbReference type="EMBL" id="PGCJ01000414">
    <property type="protein sequence ID" value="PLW29334.1"/>
    <property type="molecule type" value="Genomic_DNA"/>
</dbReference>
<keyword evidence="4" id="KW-0238">DNA-binding</keyword>
<sequence length="424" mass="47018">MARSTARDEWRASGIRLLKKMLERPNLSLSAAIANKAIKQYGQVAKPLQLKTVVNLARGCNVILLAGTRFGKSRISELYHNLTPKESKAVVVVLNPLDALGDNQVLEKKQAGFTAINLKFNPMEARKITRGEYNFVYVSPEIFLNSQLFTQLYFLPKFQNRPSLVVVDEAHLIYQWGRVKSKRGRANKRKTSAHQRLEDCGVFRPSYRNLGQRLLACNSAPILLMGELTCPEIRIVRVAMKGSLQSCADLSNLYAPASEVPNDQVPPMLIYSGTQRKTGKVLEVLAAARGMPDDASNTRSKLARQYHSCTGENDKTICVEDFGNERFPVVSCTMALGMGQNWKRVQSVITMGRADPSAICQMIGRCGRNGKPGLAIIFVEKNQFGGKNNLPAFEEGDSQDNDDRMDALALTPVCLRIALAIDNQ</sequence>
<proteinExistence type="inferred from homology"/>
<evidence type="ECO:0000256" key="6">
    <source>
        <dbReference type="ARBA" id="ARBA00034617"/>
    </source>
</evidence>
<reference evidence="9 10" key="1">
    <citation type="submission" date="2017-11" db="EMBL/GenBank/DDBJ databases">
        <title>De novo assembly and phasing of dikaryotic genomes from two isolates of Puccinia coronata f. sp. avenae, the causal agent of oat crown rust.</title>
        <authorList>
            <person name="Miller M.E."/>
            <person name="Zhang Y."/>
            <person name="Omidvar V."/>
            <person name="Sperschneider J."/>
            <person name="Schwessinger B."/>
            <person name="Raley C."/>
            <person name="Palmer J.M."/>
            <person name="Garnica D."/>
            <person name="Upadhyaya N."/>
            <person name="Rathjen J."/>
            <person name="Taylor J.M."/>
            <person name="Park R.F."/>
            <person name="Dodds P.N."/>
            <person name="Hirsch C.D."/>
            <person name="Kianian S.F."/>
            <person name="Figueroa M."/>
        </authorList>
    </citation>
    <scope>NUCLEOTIDE SEQUENCE [LARGE SCALE GENOMIC DNA]</scope>
    <source>
        <strain evidence="9">12NC29</strain>
    </source>
</reference>
<dbReference type="GO" id="GO:0005524">
    <property type="term" value="F:ATP binding"/>
    <property type="evidence" value="ECO:0007669"/>
    <property type="project" value="UniProtKB-KW"/>
</dbReference>
<dbReference type="InterPro" id="IPR011545">
    <property type="entry name" value="DEAD/DEAH_box_helicase_dom"/>
</dbReference>
<evidence type="ECO:0000256" key="5">
    <source>
        <dbReference type="ARBA" id="ARBA00023235"/>
    </source>
</evidence>
<dbReference type="SUPFAM" id="SSF52540">
    <property type="entry name" value="P-loop containing nucleoside triphosphate hydrolases"/>
    <property type="match status" value="1"/>
</dbReference>
<dbReference type="Gene3D" id="3.40.50.300">
    <property type="entry name" value="P-loop containing nucleotide triphosphate hydrolases"/>
    <property type="match status" value="2"/>
</dbReference>
<dbReference type="Pfam" id="PF00271">
    <property type="entry name" value="Helicase_C"/>
    <property type="match status" value="1"/>
</dbReference>
<dbReference type="OrthoDB" id="5409596at2759"/>
<dbReference type="PANTHER" id="PTHR13710">
    <property type="entry name" value="DNA HELICASE RECQ FAMILY MEMBER"/>
    <property type="match status" value="1"/>
</dbReference>
<keyword evidence="10" id="KW-1185">Reference proteome</keyword>
<feature type="domain" description="Helicase ATP-binding" evidence="8">
    <location>
        <begin position="53"/>
        <end position="293"/>
    </location>
</feature>
<dbReference type="Pfam" id="PF00270">
    <property type="entry name" value="DEAD"/>
    <property type="match status" value="1"/>
</dbReference>
<dbReference type="GO" id="GO:0043138">
    <property type="term" value="F:3'-5' DNA helicase activity"/>
    <property type="evidence" value="ECO:0007669"/>
    <property type="project" value="UniProtKB-EC"/>
</dbReference>
<keyword evidence="2" id="KW-0547">Nucleotide-binding</keyword>
<dbReference type="Proteomes" id="UP000235388">
    <property type="component" value="Unassembled WGS sequence"/>
</dbReference>
<evidence type="ECO:0000256" key="1">
    <source>
        <dbReference type="ARBA" id="ARBA00005446"/>
    </source>
</evidence>
<keyword evidence="5" id="KW-0413">Isomerase</keyword>
<dbReference type="PROSITE" id="PS51192">
    <property type="entry name" value="HELICASE_ATP_BIND_1"/>
    <property type="match status" value="1"/>
</dbReference>
<comment type="similarity">
    <text evidence="1">Belongs to the helicase family. RecQ subfamily.</text>
</comment>
<dbReference type="GO" id="GO:0005694">
    <property type="term" value="C:chromosome"/>
    <property type="evidence" value="ECO:0007669"/>
    <property type="project" value="TreeGrafter"/>
</dbReference>
<dbReference type="InterPro" id="IPR001650">
    <property type="entry name" value="Helicase_C-like"/>
</dbReference>
<evidence type="ECO:0000313" key="10">
    <source>
        <dbReference type="Proteomes" id="UP000235388"/>
    </source>
</evidence>
<keyword evidence="3" id="KW-0067">ATP-binding</keyword>
<evidence type="ECO:0000259" key="8">
    <source>
        <dbReference type="PROSITE" id="PS51192"/>
    </source>
</evidence>
<evidence type="ECO:0000256" key="2">
    <source>
        <dbReference type="ARBA" id="ARBA00022741"/>
    </source>
</evidence>